<dbReference type="InterPro" id="IPR012226">
    <property type="entry name" value="Diguanyl_cyclase/Pdiesterase"/>
</dbReference>
<dbReference type="PROSITE" id="PS50113">
    <property type="entry name" value="PAC"/>
    <property type="match status" value="1"/>
</dbReference>
<dbReference type="Proteomes" id="UP001189616">
    <property type="component" value="Unassembled WGS sequence"/>
</dbReference>
<dbReference type="SMART" id="SM00091">
    <property type="entry name" value="PAS"/>
    <property type="match status" value="2"/>
</dbReference>
<comment type="caution">
    <text evidence="5">The sequence shown here is derived from an EMBL/GenBank/DDBJ whole genome shotgun (WGS) entry which is preliminary data.</text>
</comment>
<dbReference type="PANTHER" id="PTHR44757:SF2">
    <property type="entry name" value="BIOFILM ARCHITECTURE MAINTENANCE PROTEIN MBAA"/>
    <property type="match status" value="1"/>
</dbReference>
<evidence type="ECO:0008006" key="7">
    <source>
        <dbReference type="Google" id="ProtNLM"/>
    </source>
</evidence>
<feature type="domain" description="GGDEF" evidence="4">
    <location>
        <begin position="522"/>
        <end position="655"/>
    </location>
</feature>
<name>A0ABN9IWY6_9RALS</name>
<dbReference type="Gene3D" id="3.30.450.40">
    <property type="match status" value="1"/>
</dbReference>
<dbReference type="Pfam" id="PF00990">
    <property type="entry name" value="GGDEF"/>
    <property type="match status" value="1"/>
</dbReference>
<dbReference type="SMART" id="SM00267">
    <property type="entry name" value="GGDEF"/>
    <property type="match status" value="1"/>
</dbReference>
<dbReference type="InterPro" id="IPR029787">
    <property type="entry name" value="Nucleotide_cyclase"/>
</dbReference>
<dbReference type="InterPro" id="IPR000014">
    <property type="entry name" value="PAS"/>
</dbReference>
<keyword evidence="6" id="KW-1185">Reference proteome</keyword>
<dbReference type="Pfam" id="PF00989">
    <property type="entry name" value="PAS"/>
    <property type="match status" value="2"/>
</dbReference>
<dbReference type="InterPro" id="IPR043128">
    <property type="entry name" value="Rev_trsase/Diguanyl_cyclase"/>
</dbReference>
<dbReference type="NCBIfam" id="TIGR00254">
    <property type="entry name" value="GGDEF"/>
    <property type="match status" value="1"/>
</dbReference>
<dbReference type="InterPro" id="IPR001633">
    <property type="entry name" value="EAL_dom"/>
</dbReference>
<feature type="compositionally biased region" description="Basic and acidic residues" evidence="1">
    <location>
        <begin position="1"/>
        <end position="10"/>
    </location>
</feature>
<dbReference type="Pfam" id="PF00563">
    <property type="entry name" value="EAL"/>
    <property type="match status" value="1"/>
</dbReference>
<dbReference type="InterPro" id="IPR029016">
    <property type="entry name" value="GAF-like_dom_sf"/>
</dbReference>
<gene>
    <name evidence="5" type="ORF">LMG7141_03078</name>
</gene>
<dbReference type="PIRSF" id="PIRSF005925">
    <property type="entry name" value="Dos"/>
    <property type="match status" value="1"/>
</dbReference>
<dbReference type="Gene3D" id="3.30.450.20">
    <property type="entry name" value="PAS domain"/>
    <property type="match status" value="2"/>
</dbReference>
<dbReference type="CDD" id="cd00130">
    <property type="entry name" value="PAS"/>
    <property type="match status" value="2"/>
</dbReference>
<accession>A0ABN9IWY6</accession>
<dbReference type="InterPro" id="IPR000700">
    <property type="entry name" value="PAS-assoc_C"/>
</dbReference>
<dbReference type="PROSITE" id="PS50883">
    <property type="entry name" value="EAL"/>
    <property type="match status" value="1"/>
</dbReference>
<dbReference type="SMART" id="SM00052">
    <property type="entry name" value="EAL"/>
    <property type="match status" value="1"/>
</dbReference>
<evidence type="ECO:0000259" key="2">
    <source>
        <dbReference type="PROSITE" id="PS50113"/>
    </source>
</evidence>
<feature type="region of interest" description="Disordered" evidence="1">
    <location>
        <begin position="1"/>
        <end position="40"/>
    </location>
</feature>
<feature type="domain" description="PAC" evidence="2">
    <location>
        <begin position="119"/>
        <end position="169"/>
    </location>
</feature>
<dbReference type="SMART" id="SM00065">
    <property type="entry name" value="GAF"/>
    <property type="match status" value="1"/>
</dbReference>
<dbReference type="Pfam" id="PF13185">
    <property type="entry name" value="GAF_2"/>
    <property type="match status" value="1"/>
</dbReference>
<reference evidence="5 6" key="1">
    <citation type="submission" date="2023-07" db="EMBL/GenBank/DDBJ databases">
        <authorList>
            <person name="Peeters C."/>
        </authorList>
    </citation>
    <scope>NUCLEOTIDE SEQUENCE [LARGE SCALE GENOMIC DNA]</scope>
    <source>
        <strain evidence="5 6">LMG 7141</strain>
    </source>
</reference>
<dbReference type="PROSITE" id="PS50887">
    <property type="entry name" value="GGDEF"/>
    <property type="match status" value="1"/>
</dbReference>
<dbReference type="CDD" id="cd01948">
    <property type="entry name" value="EAL"/>
    <property type="match status" value="1"/>
</dbReference>
<dbReference type="EMBL" id="CATYWO010000004">
    <property type="protein sequence ID" value="CAJ0795348.1"/>
    <property type="molecule type" value="Genomic_DNA"/>
</dbReference>
<feature type="compositionally biased region" description="Basic and acidic residues" evidence="1">
    <location>
        <begin position="19"/>
        <end position="38"/>
    </location>
</feature>
<dbReference type="NCBIfam" id="TIGR00229">
    <property type="entry name" value="sensory_box"/>
    <property type="match status" value="1"/>
</dbReference>
<organism evidence="5 6">
    <name type="scientific">Ralstonia condita</name>
    <dbReference type="NCBI Taxonomy" id="3058600"/>
    <lineage>
        <taxon>Bacteria</taxon>
        <taxon>Pseudomonadati</taxon>
        <taxon>Pseudomonadota</taxon>
        <taxon>Betaproteobacteria</taxon>
        <taxon>Burkholderiales</taxon>
        <taxon>Burkholderiaceae</taxon>
        <taxon>Ralstonia</taxon>
    </lineage>
</organism>
<evidence type="ECO:0000259" key="3">
    <source>
        <dbReference type="PROSITE" id="PS50883"/>
    </source>
</evidence>
<dbReference type="InterPro" id="IPR003018">
    <property type="entry name" value="GAF"/>
</dbReference>
<evidence type="ECO:0000256" key="1">
    <source>
        <dbReference type="SAM" id="MobiDB-lite"/>
    </source>
</evidence>
<dbReference type="PANTHER" id="PTHR44757">
    <property type="entry name" value="DIGUANYLATE CYCLASE DGCP"/>
    <property type="match status" value="1"/>
</dbReference>
<feature type="domain" description="EAL" evidence="3">
    <location>
        <begin position="664"/>
        <end position="917"/>
    </location>
</feature>
<dbReference type="CDD" id="cd01949">
    <property type="entry name" value="GGDEF"/>
    <property type="match status" value="1"/>
</dbReference>
<dbReference type="SUPFAM" id="SSF55781">
    <property type="entry name" value="GAF domain-like"/>
    <property type="match status" value="1"/>
</dbReference>
<dbReference type="Gene3D" id="3.20.20.450">
    <property type="entry name" value="EAL domain"/>
    <property type="match status" value="1"/>
</dbReference>
<proteinExistence type="predicted"/>
<dbReference type="InterPro" id="IPR013767">
    <property type="entry name" value="PAS_fold"/>
</dbReference>
<feature type="region of interest" description="Disordered" evidence="1">
    <location>
        <begin position="918"/>
        <end position="938"/>
    </location>
</feature>
<evidence type="ECO:0000313" key="5">
    <source>
        <dbReference type="EMBL" id="CAJ0795348.1"/>
    </source>
</evidence>
<sequence length="938" mass="102054">MVDMQKKEGVPKGGPTARTHMDATSAKRPDRSESDLMETRPLPLADDRYEALVRQMPDALYIVADDIIVFINEAGVRLFGAESARDIVGRELDEFVHGNSVQLARQRREWMVTHSAGLPPVEQTLLRCDGTPVDVEVLSAPVQLGWRTAIQVVARDISQRKHAEQALRESEANYRTLAVETARAKELLRCEKTVLEMSSRNVRLPDLLAEVCRLVEALLDDGAVCSVLLSSDSRHITQAVAPSLPPTLSQALIGLELGPAVGSCGTAMFLNKRVVVEDIDADTLWDGYRDLVAPLGLRACWSTPIRGDNAQMIGAMGIYYDAPRAPTADAMGLLDGITDIIGVAVQKAHIARELQESEERYRLAVDNLTEGIVVQAADGTILACNPSARRILRAGNRSPVGSSHLTLMRRSLREDGSEIPFVERPTHVALNTGRPLLGLTIGLELVDGEVVWVHENVLPIVRPGDDAPSAVLISFNDIGPARAAQQQLTFLAQRDALTGLYNRAYFSQRMQAVMEQSAEDGQQVAVLFLDLDGFKQVNDTAGHEAGDHLLRIVAQRLSACVRQTDTLARLGGDEFVVLLDNVRSLAEAERLATRIIEAIAQPFSTGGTEYYLGASIGIAAYPEHGSDAATLLRCADAAMYNAKHNGRNQHRVYTARLSQRAQRRFQLEYHLRRALAADEMSLRFQPIVDATSMDIVGAEVLLRWHSTELGEVSPAEFIPVAEDAGLISDIGEWVLAQACRQAAHWRATCMPDFFVAVNLSPRQFGEALVPTITRCLTEAGLPAKALEMEITEGLLMRDTAAVIPVLDALTALGVRISIDDFGTGYSSLSYLQRFPIDNLKVDRSFVSGIPRHRDSVVISRAVVAMAASLDMTVTAEGVETLEQAEFLQAAGCDKLQGFLFGAPMTAAAYEARLRRGATAPPLQEKAGDAAQAPGPLGR</sequence>
<evidence type="ECO:0000259" key="4">
    <source>
        <dbReference type="PROSITE" id="PS50887"/>
    </source>
</evidence>
<dbReference type="Gene3D" id="3.30.70.270">
    <property type="match status" value="1"/>
</dbReference>
<dbReference type="InterPro" id="IPR035965">
    <property type="entry name" value="PAS-like_dom_sf"/>
</dbReference>
<dbReference type="SUPFAM" id="SSF141868">
    <property type="entry name" value="EAL domain-like"/>
    <property type="match status" value="1"/>
</dbReference>
<evidence type="ECO:0000313" key="6">
    <source>
        <dbReference type="Proteomes" id="UP001189616"/>
    </source>
</evidence>
<protein>
    <recommendedName>
        <fullName evidence="7">Bifunctional diguanylate cyclase/phosphodiesterase</fullName>
    </recommendedName>
</protein>
<dbReference type="SUPFAM" id="SSF55785">
    <property type="entry name" value="PYP-like sensor domain (PAS domain)"/>
    <property type="match status" value="2"/>
</dbReference>
<dbReference type="InterPro" id="IPR035919">
    <property type="entry name" value="EAL_sf"/>
</dbReference>
<dbReference type="InterPro" id="IPR052155">
    <property type="entry name" value="Biofilm_reg_signaling"/>
</dbReference>
<dbReference type="InterPro" id="IPR000160">
    <property type="entry name" value="GGDEF_dom"/>
</dbReference>
<dbReference type="SUPFAM" id="SSF55073">
    <property type="entry name" value="Nucleotide cyclase"/>
    <property type="match status" value="1"/>
</dbReference>